<evidence type="ECO:0000313" key="2">
    <source>
        <dbReference type="Proteomes" id="UP000799757"/>
    </source>
</evidence>
<dbReference type="Proteomes" id="UP000799757">
    <property type="component" value="Unassembled WGS sequence"/>
</dbReference>
<dbReference type="EMBL" id="MU002094">
    <property type="protein sequence ID" value="KAF2790098.1"/>
    <property type="molecule type" value="Genomic_DNA"/>
</dbReference>
<name>A0A6A6X1L9_9PLEO</name>
<dbReference type="AlphaFoldDB" id="A0A6A6X1L9"/>
<keyword evidence="2" id="KW-1185">Reference proteome</keyword>
<sequence>MQPWCRGFHSGYQFDFAPLSKQRSMKRWTRRLAVLVKKLEAHRLHWFEDGAPGRPADRHLKPTIQYHAAHLNCLTKCPFAYCRSHYSATDNDGQRSVSSQTCGAILIMGYARMWDGPSRHPASKTRLCFSKTRYVLTRACYAMLEGLAQLKGRVCALQCFV</sequence>
<gene>
    <name evidence="1" type="ORF">K505DRAFT_84576</name>
</gene>
<evidence type="ECO:0000313" key="1">
    <source>
        <dbReference type="EMBL" id="KAF2790098.1"/>
    </source>
</evidence>
<proteinExistence type="predicted"/>
<protein>
    <submittedName>
        <fullName evidence="1">Uncharacterized protein</fullName>
    </submittedName>
</protein>
<reference evidence="1" key="1">
    <citation type="journal article" date="2020" name="Stud. Mycol.">
        <title>101 Dothideomycetes genomes: a test case for predicting lifestyles and emergence of pathogens.</title>
        <authorList>
            <person name="Haridas S."/>
            <person name="Albert R."/>
            <person name="Binder M."/>
            <person name="Bloem J."/>
            <person name="Labutti K."/>
            <person name="Salamov A."/>
            <person name="Andreopoulos B."/>
            <person name="Baker S."/>
            <person name="Barry K."/>
            <person name="Bills G."/>
            <person name="Bluhm B."/>
            <person name="Cannon C."/>
            <person name="Castanera R."/>
            <person name="Culley D."/>
            <person name="Daum C."/>
            <person name="Ezra D."/>
            <person name="Gonzalez J."/>
            <person name="Henrissat B."/>
            <person name="Kuo A."/>
            <person name="Liang C."/>
            <person name="Lipzen A."/>
            <person name="Lutzoni F."/>
            <person name="Magnuson J."/>
            <person name="Mondo S."/>
            <person name="Nolan M."/>
            <person name="Ohm R."/>
            <person name="Pangilinan J."/>
            <person name="Park H.-J."/>
            <person name="Ramirez L."/>
            <person name="Alfaro M."/>
            <person name="Sun H."/>
            <person name="Tritt A."/>
            <person name="Yoshinaga Y."/>
            <person name="Zwiers L.-H."/>
            <person name="Turgeon B."/>
            <person name="Goodwin S."/>
            <person name="Spatafora J."/>
            <person name="Crous P."/>
            <person name="Grigoriev I."/>
        </authorList>
    </citation>
    <scope>NUCLEOTIDE SEQUENCE</scope>
    <source>
        <strain evidence="1">CBS 109.77</strain>
    </source>
</reference>
<organism evidence="1 2">
    <name type="scientific">Melanomma pulvis-pyrius CBS 109.77</name>
    <dbReference type="NCBI Taxonomy" id="1314802"/>
    <lineage>
        <taxon>Eukaryota</taxon>
        <taxon>Fungi</taxon>
        <taxon>Dikarya</taxon>
        <taxon>Ascomycota</taxon>
        <taxon>Pezizomycotina</taxon>
        <taxon>Dothideomycetes</taxon>
        <taxon>Pleosporomycetidae</taxon>
        <taxon>Pleosporales</taxon>
        <taxon>Melanommataceae</taxon>
        <taxon>Melanomma</taxon>
    </lineage>
</organism>
<accession>A0A6A6X1L9</accession>